<dbReference type="PROSITE" id="PS51225">
    <property type="entry name" value="MARVEL"/>
    <property type="match status" value="1"/>
</dbReference>
<evidence type="ECO:0000256" key="5">
    <source>
        <dbReference type="PROSITE-ProRule" id="PRU00581"/>
    </source>
</evidence>
<dbReference type="Pfam" id="PF01284">
    <property type="entry name" value="MARVEL"/>
    <property type="match status" value="1"/>
</dbReference>
<feature type="transmembrane region" description="Helical" evidence="7">
    <location>
        <begin position="211"/>
        <end position="232"/>
    </location>
</feature>
<evidence type="ECO:0000256" key="7">
    <source>
        <dbReference type="SAM" id="Phobius"/>
    </source>
</evidence>
<name>A0A8D0BXJ6_SALMN</name>
<protein>
    <submittedName>
        <fullName evidence="9">CKLF like MARVEL transmembrane domain containing 3</fullName>
    </submittedName>
</protein>
<feature type="transmembrane region" description="Helical" evidence="7">
    <location>
        <begin position="155"/>
        <end position="174"/>
    </location>
</feature>
<keyword evidence="10" id="KW-1185">Reference proteome</keyword>
<evidence type="ECO:0000256" key="2">
    <source>
        <dbReference type="ARBA" id="ARBA00022692"/>
    </source>
</evidence>
<evidence type="ECO:0000256" key="3">
    <source>
        <dbReference type="ARBA" id="ARBA00022989"/>
    </source>
</evidence>
<dbReference type="GO" id="GO:0016020">
    <property type="term" value="C:membrane"/>
    <property type="evidence" value="ECO:0007669"/>
    <property type="project" value="UniProtKB-SubCell"/>
</dbReference>
<dbReference type="InterPro" id="IPR050578">
    <property type="entry name" value="MARVEL-CKLF_proteins"/>
</dbReference>
<feature type="transmembrane region" description="Helical" evidence="7">
    <location>
        <begin position="244"/>
        <end position="263"/>
    </location>
</feature>
<dbReference type="Proteomes" id="UP000694421">
    <property type="component" value="Unplaced"/>
</dbReference>
<dbReference type="PANTHER" id="PTHR22776">
    <property type="entry name" value="MARVEL-CONTAINING POTENTIAL LIPID RAFT-ASSOCIATED PROTEIN"/>
    <property type="match status" value="1"/>
</dbReference>
<dbReference type="PANTHER" id="PTHR22776:SF3">
    <property type="entry name" value="CKLF-LIKE MARVEL TRANSMEMBRANE DOMAIN-CONTAINING PROTEIN 3"/>
    <property type="match status" value="1"/>
</dbReference>
<feature type="transmembrane region" description="Helical" evidence="7">
    <location>
        <begin position="180"/>
        <end position="199"/>
    </location>
</feature>
<feature type="region of interest" description="Disordered" evidence="6">
    <location>
        <begin position="273"/>
        <end position="294"/>
    </location>
</feature>
<dbReference type="Ensembl" id="ENSSMRT00000016661.1">
    <property type="protein sequence ID" value="ENSSMRP00000014303.1"/>
    <property type="gene ID" value="ENSSMRG00000011135.1"/>
</dbReference>
<keyword evidence="2 5" id="KW-0812">Transmembrane</keyword>
<organism evidence="9 10">
    <name type="scientific">Salvator merianae</name>
    <name type="common">Argentine black and white tegu</name>
    <name type="synonym">Tupinambis merianae</name>
    <dbReference type="NCBI Taxonomy" id="96440"/>
    <lineage>
        <taxon>Eukaryota</taxon>
        <taxon>Metazoa</taxon>
        <taxon>Chordata</taxon>
        <taxon>Craniata</taxon>
        <taxon>Vertebrata</taxon>
        <taxon>Euteleostomi</taxon>
        <taxon>Lepidosauria</taxon>
        <taxon>Squamata</taxon>
        <taxon>Bifurcata</taxon>
        <taxon>Unidentata</taxon>
        <taxon>Episquamata</taxon>
        <taxon>Laterata</taxon>
        <taxon>Teiioidea</taxon>
        <taxon>Teiidae</taxon>
        <taxon>Salvator</taxon>
    </lineage>
</organism>
<keyword evidence="3 7" id="KW-1133">Transmembrane helix</keyword>
<dbReference type="GeneTree" id="ENSGT00940000160432"/>
<evidence type="ECO:0000256" key="6">
    <source>
        <dbReference type="SAM" id="MobiDB-lite"/>
    </source>
</evidence>
<feature type="transmembrane region" description="Helical" evidence="7">
    <location>
        <begin position="38"/>
        <end position="55"/>
    </location>
</feature>
<dbReference type="InterPro" id="IPR008253">
    <property type="entry name" value="Marvel"/>
</dbReference>
<feature type="domain" description="MARVEL" evidence="8">
    <location>
        <begin position="148"/>
        <end position="267"/>
    </location>
</feature>
<reference evidence="9" key="2">
    <citation type="submission" date="2025-09" db="UniProtKB">
        <authorList>
            <consortium name="Ensembl"/>
        </authorList>
    </citation>
    <scope>IDENTIFICATION</scope>
</reference>
<evidence type="ECO:0000313" key="9">
    <source>
        <dbReference type="Ensembl" id="ENSSMRP00000014303.1"/>
    </source>
</evidence>
<proteinExistence type="predicted"/>
<evidence type="ECO:0000256" key="4">
    <source>
        <dbReference type="ARBA" id="ARBA00023136"/>
    </source>
</evidence>
<evidence type="ECO:0000259" key="8">
    <source>
        <dbReference type="PROSITE" id="PS51225"/>
    </source>
</evidence>
<evidence type="ECO:0000256" key="1">
    <source>
        <dbReference type="ARBA" id="ARBA00004141"/>
    </source>
</evidence>
<sequence>MLERGGGKGTEIVQPEWAGQLQLSFLAPPDLQLPKRGFFFFFLIACVFPAQFSPIQDFRFPFKEAERKTLITQLQLLQSFGGLSGASSRTRAAAARVSQASESRCRLFLFFLPFPPSLLSMERSGGEEDPDPAALPPGARLVLSAKEFLRSRKGLLLLAQAVLSFLIFICYIASSAASFLMVPLLTFLLALCLFFVYALKINEKFKAVYWLLADFICGIIAAIIYFAISIAAVSKYSDSASKTAGVFGFIATIVYCVYVYLTFNGLMTHLKQEDTSATPEPQKSDDDVSDSDSD</sequence>
<accession>A0A8D0BXJ6</accession>
<evidence type="ECO:0000313" key="10">
    <source>
        <dbReference type="Proteomes" id="UP000694421"/>
    </source>
</evidence>
<reference evidence="9" key="1">
    <citation type="submission" date="2025-08" db="UniProtKB">
        <authorList>
            <consortium name="Ensembl"/>
        </authorList>
    </citation>
    <scope>IDENTIFICATION</scope>
</reference>
<dbReference type="AlphaFoldDB" id="A0A8D0BXJ6"/>
<comment type="subcellular location">
    <subcellularLocation>
        <location evidence="1">Membrane</location>
        <topology evidence="1">Multi-pass membrane protein</topology>
    </subcellularLocation>
</comment>
<keyword evidence="4 5" id="KW-0472">Membrane</keyword>